<dbReference type="InterPro" id="IPR023401">
    <property type="entry name" value="ODC_N"/>
</dbReference>
<dbReference type="InterPro" id="IPR036291">
    <property type="entry name" value="NAD(P)-bd_dom_sf"/>
</dbReference>
<accession>A0A1W9HWQ2</accession>
<dbReference type="STRING" id="1827387.A4S15_10655"/>
<organism evidence="2 3">
    <name type="scientific">Candidatus Raskinella chloraquaticus</name>
    <dbReference type="NCBI Taxonomy" id="1951219"/>
    <lineage>
        <taxon>Bacteria</taxon>
        <taxon>Pseudomonadati</taxon>
        <taxon>Pseudomonadota</taxon>
        <taxon>Alphaproteobacteria</taxon>
        <taxon>Hyphomicrobiales</taxon>
        <taxon>Phreatobacteraceae</taxon>
        <taxon>Candidatus Raskinella</taxon>
    </lineage>
</organism>
<name>A0A1W9HWQ2_9HYPH</name>
<dbReference type="GO" id="GO:0016491">
    <property type="term" value="F:oxidoreductase activity"/>
    <property type="evidence" value="ECO:0007669"/>
    <property type="project" value="UniProtKB-ARBA"/>
</dbReference>
<comment type="caution">
    <text evidence="2">The sequence shown here is derived from an EMBL/GenBank/DDBJ whole genome shotgun (WGS) entry which is preliminary data.</text>
</comment>
<dbReference type="Gene3D" id="3.30.1780.10">
    <property type="entry name" value="ornithine cyclodeaminase, domain 1"/>
    <property type="match status" value="1"/>
</dbReference>
<dbReference type="Pfam" id="PF02423">
    <property type="entry name" value="OCD_Mu_crystall"/>
    <property type="match status" value="1"/>
</dbReference>
<dbReference type="FunFam" id="3.40.50.720:FF:000311">
    <property type="entry name" value="Ornithine cyclodeaminase"/>
    <property type="match status" value="1"/>
</dbReference>
<dbReference type="GO" id="GO:0005737">
    <property type="term" value="C:cytoplasm"/>
    <property type="evidence" value="ECO:0007669"/>
    <property type="project" value="TreeGrafter"/>
</dbReference>
<proteinExistence type="inferred from homology"/>
<dbReference type="AlphaFoldDB" id="A0A1W9HWQ2"/>
<evidence type="ECO:0000256" key="1">
    <source>
        <dbReference type="ARBA" id="ARBA00008903"/>
    </source>
</evidence>
<dbReference type="GO" id="GO:0019752">
    <property type="term" value="P:carboxylic acid metabolic process"/>
    <property type="evidence" value="ECO:0007669"/>
    <property type="project" value="UniProtKB-ARBA"/>
</dbReference>
<dbReference type="Proteomes" id="UP000192872">
    <property type="component" value="Unassembled WGS sequence"/>
</dbReference>
<dbReference type="PIRSF" id="PIRSF001439">
    <property type="entry name" value="CryM"/>
    <property type="match status" value="1"/>
</dbReference>
<dbReference type="NCBIfam" id="NF004793">
    <property type="entry name" value="PRK06141.1"/>
    <property type="match status" value="1"/>
</dbReference>
<dbReference type="Gene3D" id="3.40.50.720">
    <property type="entry name" value="NAD(P)-binding Rossmann-like Domain"/>
    <property type="match status" value="1"/>
</dbReference>
<dbReference type="InterPro" id="IPR003462">
    <property type="entry name" value="ODC_Mu_crystall"/>
</dbReference>
<protein>
    <submittedName>
        <fullName evidence="2">Ornithine cyclodeaminase</fullName>
    </submittedName>
</protein>
<dbReference type="SUPFAM" id="SSF51735">
    <property type="entry name" value="NAD(P)-binding Rossmann-fold domains"/>
    <property type="match status" value="1"/>
</dbReference>
<dbReference type="PANTHER" id="PTHR13812:SF19">
    <property type="entry name" value="KETIMINE REDUCTASE MU-CRYSTALLIN"/>
    <property type="match status" value="1"/>
</dbReference>
<comment type="similarity">
    <text evidence="1">Belongs to the ornithine cyclodeaminase/mu-crystallin family.</text>
</comment>
<dbReference type="PANTHER" id="PTHR13812">
    <property type="entry name" value="KETIMINE REDUCTASE MU-CRYSTALLIN"/>
    <property type="match status" value="1"/>
</dbReference>
<sequence length="318" mass="33982">MTPLRFVSADEIDTLLQFEPLIAALDDAFRAEITVPVRAHHAMVRPGASEATLLLMPAWTAASGGFLGTKIVSVFPDNARQNKPTIVGVYILFDGDSGEPLAVMDGPRLTLWRTAAASALASRYLSRADAHCLTMVGAGALAPFLIRAHASVRPITEVRVWNRSPKAAEALVAAMRGEGVAIRHSDDIEAATRSADIISCSTMSATPLVKGAWLKDGSHLDLVGAYRPSMRESDDDAVKRAHLYCDTRAGAMKEGGDLADPLARGIIMAGDIRGDLAELTRGQAKGREREGDITLFKSVGTAIEDLAAAMLVWRLLAR</sequence>
<dbReference type="EMBL" id="LWDL01000018">
    <property type="protein sequence ID" value="OQW51732.1"/>
    <property type="molecule type" value="Genomic_DNA"/>
</dbReference>
<evidence type="ECO:0000313" key="3">
    <source>
        <dbReference type="Proteomes" id="UP000192872"/>
    </source>
</evidence>
<gene>
    <name evidence="2" type="ORF">A4S15_10655</name>
</gene>
<evidence type="ECO:0000313" key="2">
    <source>
        <dbReference type="EMBL" id="OQW51732.1"/>
    </source>
</evidence>
<reference evidence="2 3" key="1">
    <citation type="journal article" date="2017" name="Water Res.">
        <title>Comammox in drinking water systems.</title>
        <authorList>
            <person name="Wang Y."/>
            <person name="Ma L."/>
            <person name="Mao Y."/>
            <person name="Jiang X."/>
            <person name="Xia Y."/>
            <person name="Yu K."/>
            <person name="Li B."/>
            <person name="Zhang T."/>
        </authorList>
    </citation>
    <scope>NUCLEOTIDE SEQUENCE [LARGE SCALE GENOMIC DNA]</scope>
    <source>
        <strain evidence="2">SG_bin8</strain>
    </source>
</reference>